<reference evidence="2 3" key="1">
    <citation type="journal article" date="2006" name="Extremophiles">
        <title>Characterization of Exiguobacterium isolates from the Siberian permafrost. Description of Exiguobacterium sibiricum sp. nov.</title>
        <authorList>
            <person name="Rodrigues D.F."/>
            <person name="Goris J."/>
            <person name="Vishnivetskaya T."/>
            <person name="Gilichinsky D."/>
            <person name="Thomashow M.F."/>
            <person name="Tiedje J.M."/>
        </authorList>
    </citation>
    <scope>NUCLEOTIDE SEQUENCE [LARGE SCALE GENOMIC DNA]</scope>
    <source>
        <strain evidence="3">DSM 17290 / CIP 109462 / JCM 13490 / 255-15</strain>
    </source>
</reference>
<dbReference type="EMBL" id="CP001022">
    <property type="protein sequence ID" value="ACB60884.1"/>
    <property type="molecule type" value="Genomic_DNA"/>
</dbReference>
<dbReference type="HOGENOM" id="CLU_1861180_0_0_9"/>
<keyword evidence="1" id="KW-0812">Transmembrane</keyword>
<evidence type="ECO:0008006" key="4">
    <source>
        <dbReference type="Google" id="ProtNLM"/>
    </source>
</evidence>
<accession>B1YFV7</accession>
<dbReference type="RefSeq" id="WP_012370305.1">
    <property type="nucleotide sequence ID" value="NC_010556.1"/>
</dbReference>
<evidence type="ECO:0000313" key="3">
    <source>
        <dbReference type="Proteomes" id="UP000001681"/>
    </source>
</evidence>
<feature type="transmembrane region" description="Helical" evidence="1">
    <location>
        <begin position="35"/>
        <end position="53"/>
    </location>
</feature>
<reference evidence="2 3" key="2">
    <citation type="journal article" date="2008" name="BMC Genomics">
        <title>Architecture of thermal adaptation in an Exiguobacterium sibiricum strain isolated from 3 million year old permafrost: a genome and transcriptome approach.</title>
        <authorList>
            <person name="Rodrigues D.F."/>
            <person name="Ivanova N."/>
            <person name="He Z."/>
            <person name="Huebner M."/>
            <person name="Zhou J."/>
            <person name="Tiedje J.M."/>
        </authorList>
    </citation>
    <scope>NUCLEOTIDE SEQUENCE [LARGE SCALE GENOMIC DNA]</scope>
    <source>
        <strain evidence="3">DSM 17290 / CIP 109462 / JCM 13490 / 255-15</strain>
    </source>
</reference>
<dbReference type="Proteomes" id="UP000001681">
    <property type="component" value="Chromosome"/>
</dbReference>
<sequence length="146" mass="16715">MGSHEIIEWILYGIFGLIVLPIVVFGFVKTGKKRMLALMTAGVLCLMFGSFLMSQPDDEDIKAQIQENVAAVKPYLAKEFPGEKWTISTVPFQKDEYQHVNPYFITVVFQNEPDAAYEYNVNRNGRVELVGFSSKSDYHEFNHLEK</sequence>
<dbReference type="AlphaFoldDB" id="B1YFV7"/>
<reference evidence="3" key="3">
    <citation type="submission" date="2008-04" db="EMBL/GenBank/DDBJ databases">
        <title>Complete sequence of chromosome of Exiguobacterium sibiricum 255-15.</title>
        <authorList>
            <consortium name="US DOE Joint Genome Institute"/>
            <person name="Copeland A."/>
            <person name="Lucas S."/>
            <person name="Lapidus A."/>
            <person name="Glavina del Rio T."/>
            <person name="Dalin E."/>
            <person name="Tice H."/>
            <person name="Bruce D."/>
            <person name="Goodwin L."/>
            <person name="Pitluck S."/>
            <person name="Kiss H."/>
            <person name="Chertkov O."/>
            <person name="Monk C."/>
            <person name="Brettin T."/>
            <person name="Detter J.C."/>
            <person name="Han C."/>
            <person name="Kuske C.R."/>
            <person name="Schmutz J."/>
            <person name="Larimer F."/>
            <person name="Land M."/>
            <person name="Hauser L."/>
            <person name="Kyrpides N."/>
            <person name="Mikhailova N."/>
            <person name="Vishnivetskaya T."/>
            <person name="Rodrigues D.F."/>
            <person name="Gilichinsky D."/>
            <person name="Tiedje J."/>
            <person name="Richardson P."/>
        </authorList>
    </citation>
    <scope>NUCLEOTIDE SEQUENCE [LARGE SCALE GENOMIC DNA]</scope>
    <source>
        <strain evidence="3">DSM 17290 / CIP 109462 / JCM 13490 / 255-15</strain>
    </source>
</reference>
<dbReference type="OrthoDB" id="2972540at2"/>
<keyword evidence="1" id="KW-0472">Membrane</keyword>
<gene>
    <name evidence="2" type="ordered locus">Exig_1418</name>
</gene>
<keyword evidence="1" id="KW-1133">Transmembrane helix</keyword>
<organism evidence="2 3">
    <name type="scientific">Exiguobacterium sibiricum (strain DSM 17290 / CCUG 55495 / CIP 109462 / JCM 13490 / 255-15)</name>
    <dbReference type="NCBI Taxonomy" id="262543"/>
    <lineage>
        <taxon>Bacteria</taxon>
        <taxon>Bacillati</taxon>
        <taxon>Bacillota</taxon>
        <taxon>Bacilli</taxon>
        <taxon>Bacillales</taxon>
        <taxon>Bacillales Family XII. Incertae Sedis</taxon>
        <taxon>Exiguobacterium</taxon>
    </lineage>
</organism>
<evidence type="ECO:0000313" key="2">
    <source>
        <dbReference type="EMBL" id="ACB60884.1"/>
    </source>
</evidence>
<dbReference type="KEGG" id="esi:Exig_1418"/>
<evidence type="ECO:0000256" key="1">
    <source>
        <dbReference type="SAM" id="Phobius"/>
    </source>
</evidence>
<protein>
    <recommendedName>
        <fullName evidence="4">DUF3139 domain-containing protein</fullName>
    </recommendedName>
</protein>
<keyword evidence="3" id="KW-1185">Reference proteome</keyword>
<name>B1YFV7_EXIS2</name>
<feature type="transmembrane region" description="Helical" evidence="1">
    <location>
        <begin position="6"/>
        <end position="28"/>
    </location>
</feature>
<dbReference type="eggNOG" id="ENOG5033BN6">
    <property type="taxonomic scope" value="Bacteria"/>
</dbReference>
<proteinExistence type="predicted"/>